<keyword evidence="2" id="KW-1185">Reference proteome</keyword>
<comment type="caution">
    <text evidence="1">The sequence shown here is derived from an EMBL/GenBank/DDBJ whole genome shotgun (WGS) entry which is preliminary data.</text>
</comment>
<dbReference type="AlphaFoldDB" id="A0A9W6JKH2"/>
<name>A0A9W6JKH2_9HYPH</name>
<accession>A0A9W6JKH2</accession>
<proteinExistence type="predicted"/>
<reference evidence="1" key="2">
    <citation type="submission" date="2023-01" db="EMBL/GenBank/DDBJ databases">
        <authorList>
            <person name="Sun Q."/>
            <person name="Evtushenko L."/>
        </authorList>
    </citation>
    <scope>NUCLEOTIDE SEQUENCE</scope>
    <source>
        <strain evidence="1">VKM B-2748</strain>
    </source>
</reference>
<evidence type="ECO:0000313" key="2">
    <source>
        <dbReference type="Proteomes" id="UP001143309"/>
    </source>
</evidence>
<evidence type="ECO:0000313" key="1">
    <source>
        <dbReference type="EMBL" id="GLK79320.1"/>
    </source>
</evidence>
<dbReference type="RefSeq" id="WP_271199783.1">
    <property type="nucleotide sequence ID" value="NZ_BSFL01000001.1"/>
</dbReference>
<sequence length="542" mass="62371">MGDNLPKDNYSINDFVEGYLGIDLMAAHARDERLRQVKSAFHFCLDGNEDSDFLYALYRLTDLPPWTYWDERIISHAISFIDQHKLEFFSSVRSESRALDSIIRNIWDRNWLENEKSHALDKADDLSSLKNGLLPKYIHLSEHIYSNILRLFCRISGKKNFAGTRNEIARLRRIFSENIDRGYDDRVRNAIAHGEVSFRADRIVLGADAHPYEISTYDFEKKFDDLFQNSISLVAAILVCFSKNYAKKLDLLEIFPPSMIAFLLDGCRAHNGIEYQGALERYSDKGKELDVYLKGPRLGHSELLFEVAKIALTASEFSGRRFNWMQLAVDTGVGTPSLAIVNVAKISDAAHNNLPFSAFEGAIPTALFWRPIPVFIARVYLMLSIIKIEISKRKRAPRCRAYVKHVENVSIGNKVRVRVTASLTKDSVNYDTKEIQKILMDLMREYEKKFFWTLRGKFEPGIPLFRRPSYVWINLYGTDAPLRKIGGGGWTGQNLIAAAEFKRWFWQRPILPHKRDYTKGPFSMILKKPDMFDPEIVTGNKA</sequence>
<dbReference type="Proteomes" id="UP001143309">
    <property type="component" value="Unassembled WGS sequence"/>
</dbReference>
<dbReference type="EMBL" id="BSFL01000001">
    <property type="protein sequence ID" value="GLK79320.1"/>
    <property type="molecule type" value="Genomic_DNA"/>
</dbReference>
<reference evidence="1" key="1">
    <citation type="journal article" date="2014" name="Int. J. Syst. Evol. Microbiol.">
        <title>Complete genome sequence of Corynebacterium casei LMG S-19264T (=DSM 44701T), isolated from a smear-ripened cheese.</title>
        <authorList>
            <consortium name="US DOE Joint Genome Institute (JGI-PGF)"/>
            <person name="Walter F."/>
            <person name="Albersmeier A."/>
            <person name="Kalinowski J."/>
            <person name="Ruckert C."/>
        </authorList>
    </citation>
    <scope>NUCLEOTIDE SEQUENCE</scope>
    <source>
        <strain evidence="1">VKM B-2748</strain>
    </source>
</reference>
<protein>
    <submittedName>
        <fullName evidence="1">Uncharacterized protein</fullName>
    </submittedName>
</protein>
<organism evidence="1 2">
    <name type="scientific">Methylopila turkensis</name>
    <dbReference type="NCBI Taxonomy" id="1437816"/>
    <lineage>
        <taxon>Bacteria</taxon>
        <taxon>Pseudomonadati</taxon>
        <taxon>Pseudomonadota</taxon>
        <taxon>Alphaproteobacteria</taxon>
        <taxon>Hyphomicrobiales</taxon>
        <taxon>Methylopilaceae</taxon>
        <taxon>Methylopila</taxon>
    </lineage>
</organism>
<gene>
    <name evidence="1" type="ORF">GCM10008174_10610</name>
</gene>